<keyword evidence="10" id="KW-1185">Reference proteome</keyword>
<dbReference type="KEGG" id="smus:C7J88_06210"/>
<dbReference type="InterPro" id="IPR030676">
    <property type="entry name" value="CitT-rel"/>
</dbReference>
<reference evidence="7" key="4">
    <citation type="submission" date="2024-05" db="EMBL/GenBank/DDBJ databases">
        <authorList>
            <person name="Sun Q."/>
            <person name="Sedlacek I."/>
        </authorList>
    </citation>
    <scope>NUCLEOTIDE SEQUENCE</scope>
    <source>
        <strain evidence="7">CCM 4175</strain>
    </source>
</reference>
<feature type="transmembrane region" description="Helical" evidence="6">
    <location>
        <begin position="145"/>
        <end position="174"/>
    </location>
</feature>
<protein>
    <submittedName>
        <fullName evidence="8">Anion transporter family protein</fullName>
    </submittedName>
    <submittedName>
        <fullName evidence="7">Membrane protein</fullName>
    </submittedName>
</protein>
<accession>A0A240C8F3</accession>
<dbReference type="PANTHER" id="PTHR10283">
    <property type="entry name" value="SOLUTE CARRIER FAMILY 13 MEMBER"/>
    <property type="match status" value="1"/>
</dbReference>
<evidence type="ECO:0000313" key="7">
    <source>
        <dbReference type="EMBL" id="GGA87706.1"/>
    </source>
</evidence>
<evidence type="ECO:0000256" key="6">
    <source>
        <dbReference type="SAM" id="Phobius"/>
    </source>
</evidence>
<dbReference type="Pfam" id="PF00939">
    <property type="entry name" value="Na_sulph_symp"/>
    <property type="match status" value="1"/>
</dbReference>
<dbReference type="RefSeq" id="WP_095117814.1">
    <property type="nucleotide sequence ID" value="NZ_BMCB01000004.1"/>
</dbReference>
<feature type="transmembrane region" description="Helical" evidence="6">
    <location>
        <begin position="12"/>
        <end position="31"/>
    </location>
</feature>
<name>A0A240C8F3_9STAP</name>
<evidence type="ECO:0000313" key="9">
    <source>
        <dbReference type="Proteomes" id="UP000243706"/>
    </source>
</evidence>
<feature type="transmembrane region" description="Helical" evidence="6">
    <location>
        <begin position="204"/>
        <end position="222"/>
    </location>
</feature>
<dbReference type="EMBL" id="LT906464">
    <property type="protein sequence ID" value="SNW04264.1"/>
    <property type="molecule type" value="Genomic_DNA"/>
</dbReference>
<dbReference type="GO" id="GO:0022857">
    <property type="term" value="F:transmembrane transporter activity"/>
    <property type="evidence" value="ECO:0007669"/>
    <property type="project" value="InterPro"/>
</dbReference>
<keyword evidence="4 6" id="KW-1133">Transmembrane helix</keyword>
<feature type="transmembrane region" description="Helical" evidence="6">
    <location>
        <begin position="441"/>
        <end position="461"/>
    </location>
</feature>
<gene>
    <name evidence="8" type="primary">citT_2</name>
    <name evidence="7" type="ORF">GCM10007183_09860</name>
    <name evidence="8" type="ORF">SAMEA4412661_01914</name>
</gene>
<reference evidence="10" key="3">
    <citation type="journal article" date="2019" name="Int. J. Syst. Evol. Microbiol.">
        <title>The Global Catalogue of Microorganisms (GCM) 10K type strain sequencing project: providing services to taxonomists for standard genome sequencing and annotation.</title>
        <authorList>
            <consortium name="The Broad Institute Genomics Platform"/>
            <consortium name="The Broad Institute Genome Sequencing Center for Infectious Disease"/>
            <person name="Wu L."/>
            <person name="Ma J."/>
        </authorList>
    </citation>
    <scope>NUCLEOTIDE SEQUENCE [LARGE SCALE GENOMIC DNA]</scope>
    <source>
        <strain evidence="10">CCM 4175</strain>
    </source>
</reference>
<dbReference type="OrthoDB" id="9156049at2"/>
<organism evidence="8 9">
    <name type="scientific">Staphylococcus muscae</name>
    <dbReference type="NCBI Taxonomy" id="1294"/>
    <lineage>
        <taxon>Bacteria</taxon>
        <taxon>Bacillati</taxon>
        <taxon>Bacillota</taxon>
        <taxon>Bacilli</taxon>
        <taxon>Bacillales</taxon>
        <taxon>Staphylococcaceae</taxon>
        <taxon>Staphylococcus</taxon>
    </lineage>
</organism>
<evidence type="ECO:0000313" key="8">
    <source>
        <dbReference type="EMBL" id="SNW04264.1"/>
    </source>
</evidence>
<keyword evidence="3 6" id="KW-0812">Transmembrane</keyword>
<dbReference type="Proteomes" id="UP000243706">
    <property type="component" value="Chromosome 1"/>
</dbReference>
<dbReference type="AlphaFoldDB" id="A0A240C8F3"/>
<feature type="transmembrane region" description="Helical" evidence="6">
    <location>
        <begin position="482"/>
        <end position="502"/>
    </location>
</feature>
<dbReference type="InterPro" id="IPR001898">
    <property type="entry name" value="SLC13A/DASS"/>
</dbReference>
<dbReference type="GO" id="GO:0005886">
    <property type="term" value="C:plasma membrane"/>
    <property type="evidence" value="ECO:0007669"/>
    <property type="project" value="TreeGrafter"/>
</dbReference>
<feature type="transmembrane region" description="Helical" evidence="6">
    <location>
        <begin position="417"/>
        <end position="435"/>
    </location>
</feature>
<dbReference type="PIRSF" id="PIRSF002457">
    <property type="entry name" value="DASS"/>
    <property type="match status" value="1"/>
</dbReference>
<evidence type="ECO:0000256" key="2">
    <source>
        <dbReference type="ARBA" id="ARBA00007349"/>
    </source>
</evidence>
<dbReference type="NCBIfam" id="TIGR00785">
    <property type="entry name" value="dass"/>
    <property type="match status" value="1"/>
</dbReference>
<feature type="transmembrane region" description="Helical" evidence="6">
    <location>
        <begin position="393"/>
        <end position="410"/>
    </location>
</feature>
<feature type="transmembrane region" description="Helical" evidence="6">
    <location>
        <begin position="180"/>
        <end position="197"/>
    </location>
</feature>
<feature type="transmembrane region" description="Helical" evidence="6">
    <location>
        <begin position="354"/>
        <end position="373"/>
    </location>
</feature>
<proteinExistence type="inferred from homology"/>
<dbReference type="Proteomes" id="UP000652995">
    <property type="component" value="Unassembled WGS sequence"/>
</dbReference>
<evidence type="ECO:0000313" key="10">
    <source>
        <dbReference type="Proteomes" id="UP000652995"/>
    </source>
</evidence>
<evidence type="ECO:0000256" key="5">
    <source>
        <dbReference type="ARBA" id="ARBA00023136"/>
    </source>
</evidence>
<evidence type="ECO:0000256" key="3">
    <source>
        <dbReference type="ARBA" id="ARBA00022692"/>
    </source>
</evidence>
<reference evidence="8 9" key="2">
    <citation type="submission" date="2017-06" db="EMBL/GenBank/DDBJ databases">
        <authorList>
            <consortium name="Pathogen Informatics"/>
        </authorList>
    </citation>
    <scope>NUCLEOTIDE SEQUENCE [LARGE SCALE GENOMIC DNA]</scope>
    <source>
        <strain evidence="8 9">NCTC13833</strain>
    </source>
</reference>
<feature type="transmembrane region" description="Helical" evidence="6">
    <location>
        <begin position="250"/>
        <end position="270"/>
    </location>
</feature>
<feature type="transmembrane region" description="Helical" evidence="6">
    <location>
        <begin position="37"/>
        <end position="57"/>
    </location>
</feature>
<feature type="transmembrane region" description="Helical" evidence="6">
    <location>
        <begin position="64"/>
        <end position="82"/>
    </location>
</feature>
<keyword evidence="5 6" id="KW-0472">Membrane</keyword>
<evidence type="ECO:0000256" key="1">
    <source>
        <dbReference type="ARBA" id="ARBA00004141"/>
    </source>
</evidence>
<dbReference type="EMBL" id="BMCB01000004">
    <property type="protein sequence ID" value="GGA87706.1"/>
    <property type="molecule type" value="Genomic_DNA"/>
</dbReference>
<comment type="subcellular location">
    <subcellularLocation>
        <location evidence="1">Membrane</location>
        <topology evidence="1">Multi-pass membrane protein</topology>
    </subcellularLocation>
</comment>
<reference evidence="7" key="1">
    <citation type="journal article" date="2014" name="Int. J. Syst. Evol. Microbiol.">
        <title>Complete genome of a new Firmicutes species belonging to the dominant human colonic microbiota ('Ruminococcus bicirculans') reveals two chromosomes and a selective capacity to utilize plant glucans.</title>
        <authorList>
            <consortium name="NISC Comparative Sequencing Program"/>
            <person name="Wegmann U."/>
            <person name="Louis P."/>
            <person name="Goesmann A."/>
            <person name="Henrissat B."/>
            <person name="Duncan S.H."/>
            <person name="Flint H.J."/>
        </authorList>
    </citation>
    <scope>NUCLEOTIDE SEQUENCE</scope>
    <source>
        <strain evidence="7">CCM 4175</strain>
    </source>
</reference>
<comment type="similarity">
    <text evidence="2">Belongs to the SLC13A/DASS transporter (TC 2.A.47) family. DIT1 subfamily.</text>
</comment>
<feature type="transmembrane region" description="Helical" evidence="6">
    <location>
        <begin position="113"/>
        <end position="133"/>
    </location>
</feature>
<sequence length="508" mass="54277">MGTPKKKQSTSHFKPLWFILAFVALITILLIPTPASLPIMGKAALAILAFAVILWVTEAVSYPVSAAIIISLIILLLGFSPVQNLAESLGNPKVGGEPISGDTAFGTSNALKLAFSGFSSSAVALVAAALFLATAMQITHLHKRLALWVLSLVGNKTRNIVIGAIAVAIILAFFVPSATARTGAIVPILLGMVAAFGASKNSRLAALLVITAVQAVTIWSVGIKTAAAQNIVAINFINNQLGHDVSWGEWFLYAAPWSVLMSVVLYFVVLKVIPPEQDHIQGGSSLVKQQFDELGPITPREWRLIAISIALLVLWSTEKILHPIDSSSITLLALAIMLTPKIGIMSWKEAESKIPWGTIIVFGVGISLGNVLLQTTAAQWLSDKTFGLMGLEHLPIIATIALISLFNILIHLGFASATSLSSALIPVFISLATTLHLGDHTIGFVLIQQFVISFGFLLPVSSPQGMLAYGTETFTAKDYLKVGLPLTIAGYVLIILFSMTYWKWLGLL</sequence>
<evidence type="ECO:0000256" key="4">
    <source>
        <dbReference type="ARBA" id="ARBA00022989"/>
    </source>
</evidence>